<organism evidence="1 2">
    <name type="scientific">Brassica campestris</name>
    <name type="common">Field mustard</name>
    <dbReference type="NCBI Taxonomy" id="3711"/>
    <lineage>
        <taxon>Eukaryota</taxon>
        <taxon>Viridiplantae</taxon>
        <taxon>Streptophyta</taxon>
        <taxon>Embryophyta</taxon>
        <taxon>Tracheophyta</taxon>
        <taxon>Spermatophyta</taxon>
        <taxon>Magnoliopsida</taxon>
        <taxon>eudicotyledons</taxon>
        <taxon>Gunneridae</taxon>
        <taxon>Pentapetalae</taxon>
        <taxon>rosids</taxon>
        <taxon>malvids</taxon>
        <taxon>Brassicales</taxon>
        <taxon>Brassicaceae</taxon>
        <taxon>Brassiceae</taxon>
        <taxon>Brassica</taxon>
    </lineage>
</organism>
<evidence type="ECO:0000313" key="2">
    <source>
        <dbReference type="Proteomes" id="UP000011750"/>
    </source>
</evidence>
<accession>M4EIM3</accession>
<evidence type="ECO:0008006" key="3">
    <source>
        <dbReference type="Google" id="ProtNLM"/>
    </source>
</evidence>
<dbReference type="Proteomes" id="UP000011750">
    <property type="component" value="Chromosome A02"/>
</dbReference>
<name>M4EIM3_BRACM</name>
<dbReference type="AlphaFoldDB" id="M4EIM3"/>
<proteinExistence type="predicted"/>
<reference evidence="1" key="3">
    <citation type="submission" date="2023-03" db="UniProtKB">
        <authorList>
            <consortium name="EnsemblPlants"/>
        </authorList>
    </citation>
    <scope>IDENTIFICATION</scope>
    <source>
        <strain evidence="1">cv. Chiifu-401-42</strain>
    </source>
</reference>
<protein>
    <recommendedName>
        <fullName evidence="3">Myb-like domain-containing protein</fullName>
    </recommendedName>
</protein>
<evidence type="ECO:0000313" key="1">
    <source>
        <dbReference type="EnsemblPlants" id="Bra028638.1-P"/>
    </source>
</evidence>
<dbReference type="InParanoid" id="M4EIM3"/>
<dbReference type="Gramene" id="Bra028638.1">
    <property type="protein sequence ID" value="Bra028638.1-P"/>
    <property type="gene ID" value="Bra028638"/>
</dbReference>
<reference evidence="1 2" key="1">
    <citation type="journal article" date="2011" name="Nat. Genet.">
        <title>The genome of the mesopolyploid crop species Brassica rapa.</title>
        <authorList>
            <consortium name="Brassica rapa Genome Sequencing Project Consortium"/>
            <person name="Wang X."/>
            <person name="Wang H."/>
            <person name="Wang J."/>
            <person name="Sun R."/>
            <person name="Wu J."/>
            <person name="Liu S."/>
            <person name="Bai Y."/>
            <person name="Mun J.H."/>
            <person name="Bancroft I."/>
            <person name="Cheng F."/>
            <person name="Huang S."/>
            <person name="Li X."/>
            <person name="Hua W."/>
            <person name="Wang J."/>
            <person name="Wang X."/>
            <person name="Freeling M."/>
            <person name="Pires J.C."/>
            <person name="Paterson A.H."/>
            <person name="Chalhoub B."/>
            <person name="Wang B."/>
            <person name="Hayward A."/>
            <person name="Sharpe A.G."/>
            <person name="Park B.S."/>
            <person name="Weisshaar B."/>
            <person name="Liu B."/>
            <person name="Li B."/>
            <person name="Liu B."/>
            <person name="Tong C."/>
            <person name="Song C."/>
            <person name="Duran C."/>
            <person name="Peng C."/>
            <person name="Geng C."/>
            <person name="Koh C."/>
            <person name="Lin C."/>
            <person name="Edwards D."/>
            <person name="Mu D."/>
            <person name="Shen D."/>
            <person name="Soumpourou E."/>
            <person name="Li F."/>
            <person name="Fraser F."/>
            <person name="Conant G."/>
            <person name="Lassalle G."/>
            <person name="King G.J."/>
            <person name="Bonnema G."/>
            <person name="Tang H."/>
            <person name="Wang H."/>
            <person name="Belcram H."/>
            <person name="Zhou H."/>
            <person name="Hirakawa H."/>
            <person name="Abe H."/>
            <person name="Guo H."/>
            <person name="Wang H."/>
            <person name="Jin H."/>
            <person name="Parkin I.A."/>
            <person name="Batley J."/>
            <person name="Kim J.S."/>
            <person name="Just J."/>
            <person name="Li J."/>
            <person name="Xu J."/>
            <person name="Deng J."/>
            <person name="Kim J.A."/>
            <person name="Li J."/>
            <person name="Yu J."/>
            <person name="Meng J."/>
            <person name="Wang J."/>
            <person name="Min J."/>
            <person name="Poulain J."/>
            <person name="Wang J."/>
            <person name="Hatakeyama K."/>
            <person name="Wu K."/>
            <person name="Wang L."/>
            <person name="Fang L."/>
            <person name="Trick M."/>
            <person name="Links M.G."/>
            <person name="Zhao M."/>
            <person name="Jin M."/>
            <person name="Ramchiary N."/>
            <person name="Drou N."/>
            <person name="Berkman P.J."/>
            <person name="Cai Q."/>
            <person name="Huang Q."/>
            <person name="Li R."/>
            <person name="Tabata S."/>
            <person name="Cheng S."/>
            <person name="Zhang S."/>
            <person name="Zhang S."/>
            <person name="Huang S."/>
            <person name="Sato S."/>
            <person name="Sun S."/>
            <person name="Kwon S.J."/>
            <person name="Choi S.R."/>
            <person name="Lee T.H."/>
            <person name="Fan W."/>
            <person name="Zhao X."/>
            <person name="Tan X."/>
            <person name="Xu X."/>
            <person name="Wang Y."/>
            <person name="Qiu Y."/>
            <person name="Yin Y."/>
            <person name="Li Y."/>
            <person name="Du Y."/>
            <person name="Liao Y."/>
            <person name="Lim Y."/>
            <person name="Narusaka Y."/>
            <person name="Wang Y."/>
            <person name="Wang Z."/>
            <person name="Li Z."/>
            <person name="Wang Z."/>
            <person name="Xiong Z."/>
            <person name="Zhang Z."/>
        </authorList>
    </citation>
    <scope>NUCLEOTIDE SEQUENCE [LARGE SCALE GENOMIC DNA]</scope>
    <source>
        <strain evidence="1 2">cv. Chiifu-401-42</strain>
    </source>
</reference>
<reference evidence="1 2" key="2">
    <citation type="journal article" date="2018" name="Hortic Res">
        <title>Improved Brassica rapa reference genome by single-molecule sequencing and chromosome conformation capture technologies.</title>
        <authorList>
            <person name="Zhang L."/>
            <person name="Cai X."/>
            <person name="Wu J."/>
            <person name="Liu M."/>
            <person name="Grob S."/>
            <person name="Cheng F."/>
            <person name="Liang J."/>
            <person name="Cai C."/>
            <person name="Liu Z."/>
            <person name="Liu B."/>
            <person name="Wang F."/>
            <person name="Li S."/>
            <person name="Liu F."/>
            <person name="Li X."/>
            <person name="Cheng L."/>
            <person name="Yang W."/>
            <person name="Li M.H."/>
            <person name="Grossniklaus U."/>
            <person name="Zheng H."/>
            <person name="Wang X."/>
        </authorList>
    </citation>
    <scope>NUCLEOTIDE SEQUENCE [LARGE SCALE GENOMIC DNA]</scope>
    <source>
        <strain evidence="1 2">cv. Chiifu-401-42</strain>
    </source>
</reference>
<keyword evidence="2" id="KW-1185">Reference proteome</keyword>
<dbReference type="HOGENOM" id="CLU_1858072_0_0_1"/>
<dbReference type="EnsemblPlants" id="Bra028638.1">
    <property type="protein sequence ID" value="Bra028638.1-P"/>
    <property type="gene ID" value="Bra028638"/>
</dbReference>
<sequence length="138" mass="15935">MEPKKCVDLLSGEKKKKNVRWTTAEDLKLWSSSSHTWADMAAAVHNDDIKAVRAKFLQLTTKKRVSTWTRDEGDLLKQLTLKDRKDHSKLKRMTQKLKKGKEVEASLAARVEEEHLEQERRDTAVVILDPYSSSDEED</sequence>